<evidence type="ECO:0008006" key="3">
    <source>
        <dbReference type="Google" id="ProtNLM"/>
    </source>
</evidence>
<accession>A0A6I4YFH8</accession>
<evidence type="ECO:0000313" key="2">
    <source>
        <dbReference type="Proteomes" id="UP000430519"/>
    </source>
</evidence>
<name>A0A6I4YFH8_9DEIO</name>
<protein>
    <recommendedName>
        <fullName evidence="3">C1q domain-containing protein</fullName>
    </recommendedName>
</protein>
<sequence>MKIMPAPPQIESVPSWPIMVARLGGGAGSEPGQVVTTQAFARLLVQAEYDSHGAFSNSTSIYTVPQSGVYRLEGKVRVLDGSMPAGYSIGLGIDRYEGDGPSFFWGVSNPSRQGVINQRVAYFDAGDPLRLCVYADHPGVPNVGVASAEFTLDRIR</sequence>
<reference evidence="1 2" key="1">
    <citation type="submission" date="2019-11" db="EMBL/GenBank/DDBJ databases">
        <title>Genome sequence of Deinococcus xianganensis Y35, AI-2 producing algicidal bacterium, isolated from lake water.</title>
        <authorList>
            <person name="Li Y."/>
        </authorList>
    </citation>
    <scope>NUCLEOTIDE SEQUENCE [LARGE SCALE GENOMIC DNA]</scope>
    <source>
        <strain evidence="1 2">Y35</strain>
    </source>
</reference>
<dbReference type="EMBL" id="WVHK01000040">
    <property type="protein sequence ID" value="MXV20302.1"/>
    <property type="molecule type" value="Genomic_DNA"/>
</dbReference>
<dbReference type="AlphaFoldDB" id="A0A6I4YFH8"/>
<keyword evidence="2" id="KW-1185">Reference proteome</keyword>
<proteinExistence type="predicted"/>
<gene>
    <name evidence="1" type="ORF">GLX28_11715</name>
</gene>
<organism evidence="1 2">
    <name type="scientific">Deinococcus xianganensis</name>
    <dbReference type="NCBI Taxonomy" id="1507289"/>
    <lineage>
        <taxon>Bacteria</taxon>
        <taxon>Thermotogati</taxon>
        <taxon>Deinococcota</taxon>
        <taxon>Deinococci</taxon>
        <taxon>Deinococcales</taxon>
        <taxon>Deinococcaceae</taxon>
        <taxon>Deinococcus</taxon>
    </lineage>
</organism>
<dbReference type="RefSeq" id="WP_160979693.1">
    <property type="nucleotide sequence ID" value="NZ_WVHK01000040.1"/>
</dbReference>
<comment type="caution">
    <text evidence="1">The sequence shown here is derived from an EMBL/GenBank/DDBJ whole genome shotgun (WGS) entry which is preliminary data.</text>
</comment>
<dbReference type="Proteomes" id="UP000430519">
    <property type="component" value="Unassembled WGS sequence"/>
</dbReference>
<evidence type="ECO:0000313" key="1">
    <source>
        <dbReference type="EMBL" id="MXV20302.1"/>
    </source>
</evidence>